<feature type="compositionally biased region" description="Low complexity" evidence="5">
    <location>
        <begin position="295"/>
        <end position="343"/>
    </location>
</feature>
<protein>
    <submittedName>
        <fullName evidence="7">C40 family peptidase</fullName>
    </submittedName>
</protein>
<dbReference type="InterPro" id="IPR041382">
    <property type="entry name" value="SH3_16"/>
</dbReference>
<accession>A0A8I1GCY7</accession>
<evidence type="ECO:0000313" key="7">
    <source>
        <dbReference type="EMBL" id="MBJ7543570.1"/>
    </source>
</evidence>
<organism evidence="7 8">
    <name type="scientific">Rhodomicrobium udaipurense</name>
    <dbReference type="NCBI Taxonomy" id="1202716"/>
    <lineage>
        <taxon>Bacteria</taxon>
        <taxon>Pseudomonadati</taxon>
        <taxon>Pseudomonadota</taxon>
        <taxon>Alphaproteobacteria</taxon>
        <taxon>Hyphomicrobiales</taxon>
        <taxon>Hyphomicrobiaceae</taxon>
        <taxon>Rhodomicrobium</taxon>
    </lineage>
</organism>
<feature type="region of interest" description="Disordered" evidence="5">
    <location>
        <begin position="290"/>
        <end position="450"/>
    </location>
</feature>
<dbReference type="InterPro" id="IPR000064">
    <property type="entry name" value="NLP_P60_dom"/>
</dbReference>
<dbReference type="AlphaFoldDB" id="A0A8I1GCY7"/>
<feature type="compositionally biased region" description="Pro residues" evidence="5">
    <location>
        <begin position="344"/>
        <end position="356"/>
    </location>
</feature>
<name>A0A8I1GCY7_9HYPH</name>
<dbReference type="EMBL" id="JAEMUK010000015">
    <property type="protein sequence ID" value="MBJ7543570.1"/>
    <property type="molecule type" value="Genomic_DNA"/>
</dbReference>
<dbReference type="RefSeq" id="WP_081796581.1">
    <property type="nucleotide sequence ID" value="NZ_JAEMUK010000015.1"/>
</dbReference>
<feature type="compositionally biased region" description="Basic and acidic residues" evidence="5">
    <location>
        <begin position="415"/>
        <end position="428"/>
    </location>
</feature>
<dbReference type="PANTHER" id="PTHR47359:SF3">
    <property type="entry name" value="NLP_P60 DOMAIN-CONTAINING PROTEIN-RELATED"/>
    <property type="match status" value="1"/>
</dbReference>
<comment type="caution">
    <text evidence="7">The sequence shown here is derived from an EMBL/GenBank/DDBJ whole genome shotgun (WGS) entry which is preliminary data.</text>
</comment>
<feature type="domain" description="NlpC/P60" evidence="6">
    <location>
        <begin position="158"/>
        <end position="280"/>
    </location>
</feature>
<proteinExistence type="inferred from homology"/>
<keyword evidence="4" id="KW-0788">Thiol protease</keyword>
<evidence type="ECO:0000256" key="4">
    <source>
        <dbReference type="ARBA" id="ARBA00022807"/>
    </source>
</evidence>
<evidence type="ECO:0000259" key="6">
    <source>
        <dbReference type="PROSITE" id="PS51935"/>
    </source>
</evidence>
<dbReference type="Pfam" id="PF00877">
    <property type="entry name" value="NLPC_P60"/>
    <property type="match status" value="1"/>
</dbReference>
<comment type="similarity">
    <text evidence="1">Belongs to the peptidase C40 family.</text>
</comment>
<evidence type="ECO:0000313" key="8">
    <source>
        <dbReference type="Proteomes" id="UP000623250"/>
    </source>
</evidence>
<keyword evidence="3" id="KW-0378">Hydrolase</keyword>
<dbReference type="Pfam" id="PF18348">
    <property type="entry name" value="SH3_16"/>
    <property type="match status" value="1"/>
</dbReference>
<dbReference type="InterPro" id="IPR038765">
    <property type="entry name" value="Papain-like_cys_pep_sf"/>
</dbReference>
<evidence type="ECO:0000256" key="3">
    <source>
        <dbReference type="ARBA" id="ARBA00022801"/>
    </source>
</evidence>
<dbReference type="PROSITE" id="PS51935">
    <property type="entry name" value="NLPC_P60"/>
    <property type="match status" value="1"/>
</dbReference>
<dbReference type="SUPFAM" id="SSF54001">
    <property type="entry name" value="Cysteine proteinases"/>
    <property type="match status" value="1"/>
</dbReference>
<gene>
    <name evidence="7" type="ORF">JDN41_08365</name>
</gene>
<dbReference type="GO" id="GO:0008234">
    <property type="term" value="F:cysteine-type peptidase activity"/>
    <property type="evidence" value="ECO:0007669"/>
    <property type="project" value="UniProtKB-KW"/>
</dbReference>
<keyword evidence="8" id="KW-1185">Reference proteome</keyword>
<sequence>MTQLDPRLHAYREDLAAASLQDRVRAQRYVQGEVRQVAAPSAPVRVAPKFEAEQATEALSGELATLYEVRDGFGWVQLHEDGYVGYMPLDALSSLVEDNTHRVSARLTYLYPIPDMKRPPITKLSFSTTVLPISRADGRFLELSRGGFIFADHLVGIRERARDFVRVAERMVGVPYLWGGKTTLGIDCSGLVQVSLQAAGVHCLRDTDMQMASLGEALDPNNLDAIQRGDLIFWKGHVAIAQSPDWMIHASGHHMEVVVEQIRRAVERYAEAGSPVLGIIRPNLEAKAAPEPQIAAPSENARAQAAAPAQPVQAAAPTQAQPARAAPQGNRPAQASPAAGAPAAPAPAAPARPAPTPAQAQQRPATAPSSPSPTPPSPARSERQRAALTQAVAPQASTQAAEAHAPSAQTQLETAAKRAAQELARRTPQDAARPAQSADPRAPRTQKDGA</sequence>
<feature type="compositionally biased region" description="Basic and acidic residues" evidence="5">
    <location>
        <begin position="441"/>
        <end position="450"/>
    </location>
</feature>
<evidence type="ECO:0000256" key="5">
    <source>
        <dbReference type="SAM" id="MobiDB-lite"/>
    </source>
</evidence>
<reference evidence="7 8" key="1">
    <citation type="submission" date="2020-12" db="EMBL/GenBank/DDBJ databases">
        <title>Revised draft genomes of Rhodomicrobium vannielii ATCC 17100 and Rhodomicrobium udaipurense JA643.</title>
        <authorList>
            <person name="Conners E.M."/>
            <person name="Davenport E.J."/>
            <person name="Bose A."/>
        </authorList>
    </citation>
    <scope>NUCLEOTIDE SEQUENCE [LARGE SCALE GENOMIC DNA]</scope>
    <source>
        <strain evidence="7 8">JA643</strain>
    </source>
</reference>
<dbReference type="Proteomes" id="UP000623250">
    <property type="component" value="Unassembled WGS sequence"/>
</dbReference>
<keyword evidence="2" id="KW-0645">Protease</keyword>
<evidence type="ECO:0000256" key="1">
    <source>
        <dbReference type="ARBA" id="ARBA00007074"/>
    </source>
</evidence>
<evidence type="ECO:0000256" key="2">
    <source>
        <dbReference type="ARBA" id="ARBA00022670"/>
    </source>
</evidence>
<dbReference type="Gene3D" id="3.90.1720.10">
    <property type="entry name" value="endopeptidase domain like (from Nostoc punctiforme)"/>
    <property type="match status" value="1"/>
</dbReference>
<dbReference type="PANTHER" id="PTHR47359">
    <property type="entry name" value="PEPTIDOGLYCAN DL-ENDOPEPTIDASE CWLO"/>
    <property type="match status" value="1"/>
</dbReference>
<dbReference type="GO" id="GO:0006508">
    <property type="term" value="P:proteolysis"/>
    <property type="evidence" value="ECO:0007669"/>
    <property type="project" value="UniProtKB-KW"/>
</dbReference>
<dbReference type="InterPro" id="IPR051794">
    <property type="entry name" value="PG_Endopeptidase_C40"/>
</dbReference>
<feature type="compositionally biased region" description="Low complexity" evidence="5">
    <location>
        <begin position="357"/>
        <end position="369"/>
    </location>
</feature>